<dbReference type="InterPro" id="IPR009023">
    <property type="entry name" value="HMG_CoA_Rdtase_NAD(P)-bd_sf"/>
</dbReference>
<dbReference type="PROSITE" id="PS50065">
    <property type="entry name" value="HMG_COA_REDUCTASE_4"/>
    <property type="match status" value="1"/>
</dbReference>
<evidence type="ECO:0000256" key="3">
    <source>
        <dbReference type="RuleBase" id="RU361219"/>
    </source>
</evidence>
<dbReference type="EMBL" id="VXRG01000067">
    <property type="protein sequence ID" value="MXY93387.1"/>
    <property type="molecule type" value="Genomic_DNA"/>
</dbReference>
<dbReference type="PROSITE" id="PS00318">
    <property type="entry name" value="HMG_COA_REDUCTASE_2"/>
    <property type="match status" value="1"/>
</dbReference>
<dbReference type="CDD" id="cd00644">
    <property type="entry name" value="HMG-CoA_reductase_classII"/>
    <property type="match status" value="1"/>
</dbReference>
<dbReference type="GO" id="GO:0004420">
    <property type="term" value="F:hydroxymethylglutaryl-CoA reductase (NADPH) activity"/>
    <property type="evidence" value="ECO:0007669"/>
    <property type="project" value="InterPro"/>
</dbReference>
<dbReference type="SUPFAM" id="SSF56542">
    <property type="entry name" value="Substrate-binding domain of HMG-CoA reductase"/>
    <property type="match status" value="1"/>
</dbReference>
<comment type="catalytic activity">
    <reaction evidence="3">
        <text>(R)-mevalonate + 2 NAD(+) + CoA = (3S)-3-hydroxy-3-methylglutaryl-CoA + 2 NADH + 2 H(+)</text>
        <dbReference type="Rhea" id="RHEA:14833"/>
        <dbReference type="ChEBI" id="CHEBI:15378"/>
        <dbReference type="ChEBI" id="CHEBI:36464"/>
        <dbReference type="ChEBI" id="CHEBI:43074"/>
        <dbReference type="ChEBI" id="CHEBI:57287"/>
        <dbReference type="ChEBI" id="CHEBI:57540"/>
        <dbReference type="ChEBI" id="CHEBI:57945"/>
        <dbReference type="EC" id="1.1.1.88"/>
    </reaction>
</comment>
<dbReference type="EC" id="1.1.1.88" evidence="3"/>
<dbReference type="PROSITE" id="PS01192">
    <property type="entry name" value="HMG_COA_REDUCTASE_3"/>
    <property type="match status" value="1"/>
</dbReference>
<dbReference type="InterPro" id="IPR023074">
    <property type="entry name" value="HMG_CoA_Rdtase_cat_sf"/>
</dbReference>
<name>A0A6B0YS15_9CHLR</name>
<evidence type="ECO:0000256" key="1">
    <source>
        <dbReference type="ARBA" id="ARBA00007661"/>
    </source>
</evidence>
<dbReference type="GO" id="GO:0140643">
    <property type="term" value="F:hydroxymethylglutaryl-CoA reductase (NADH) activity"/>
    <property type="evidence" value="ECO:0007669"/>
    <property type="project" value="UniProtKB-EC"/>
</dbReference>
<dbReference type="PANTHER" id="PTHR10572">
    <property type="entry name" value="3-HYDROXY-3-METHYLGLUTARYL-COENZYME A REDUCTASE"/>
    <property type="match status" value="1"/>
</dbReference>
<organism evidence="4">
    <name type="scientific">Caldilineaceae bacterium SB0664_bin_27</name>
    <dbReference type="NCBI Taxonomy" id="2605260"/>
    <lineage>
        <taxon>Bacteria</taxon>
        <taxon>Bacillati</taxon>
        <taxon>Chloroflexota</taxon>
        <taxon>Caldilineae</taxon>
        <taxon>Caldilineales</taxon>
        <taxon>Caldilineaceae</taxon>
    </lineage>
</organism>
<dbReference type="InterPro" id="IPR023076">
    <property type="entry name" value="HMG_CoA_Rdtase_CS"/>
</dbReference>
<evidence type="ECO:0000313" key="4">
    <source>
        <dbReference type="EMBL" id="MXY93387.1"/>
    </source>
</evidence>
<dbReference type="Gene3D" id="3.90.770.10">
    <property type="entry name" value="3-hydroxy-3-methylglutaryl-coenzyme A Reductase, Chain A, domain 2"/>
    <property type="match status" value="2"/>
</dbReference>
<dbReference type="PANTHER" id="PTHR10572:SF24">
    <property type="entry name" value="3-HYDROXY-3-METHYLGLUTARYL-COENZYME A REDUCTASE"/>
    <property type="match status" value="1"/>
</dbReference>
<dbReference type="GO" id="GO:0015936">
    <property type="term" value="P:coenzyme A metabolic process"/>
    <property type="evidence" value="ECO:0007669"/>
    <property type="project" value="InterPro"/>
</dbReference>
<dbReference type="Gene3D" id="1.10.8.660">
    <property type="match status" value="1"/>
</dbReference>
<dbReference type="AlphaFoldDB" id="A0A6B0YS15"/>
<gene>
    <name evidence="4" type="ORF">F4Y42_08070</name>
</gene>
<dbReference type="InterPro" id="IPR004553">
    <property type="entry name" value="HMG_CoA_Rdtase_bac-typ"/>
</dbReference>
<dbReference type="PRINTS" id="PR00071">
    <property type="entry name" value="HMGCOARDTASE"/>
</dbReference>
<sequence length="454" mass="48139">MASRADGRSSRLEGYYNLSQHDRVALLSKWAALTSEETAVLAESIGSEQADMMIENVVGRYALPLGIGANFLIDGRDYLIPMAVEEPSVVAAVSAAALLAREGGGFSTGSTDPVMIAQIQLLDVVDSAKAMRMILASREEILDCADTSPSLTRLGGGPKGVEVRQLPDTPAGPMLIVHLLIDCRDAMGANAANTAAEAVAPLLEQLSGGRAGLRILSNLSDRRRAWAEVEIPAAAFDNDAYDGKDVVRGIAEANAFAFADSYRAATHNKGIFNGIDAVLLATGNDWRAVEAGAHAWAARDGQYRALTDWHVRACGKFESLFGRLELPMAVGIVGGATQSHPSARLALKILGLAAKNETEPGAGSRRSDEEVSAETWHQGARRLSEIVAAVGLAQNLAALRALATTGIQKGHMRLHARQVAVAAGAEGEEVELVARQLVTEGKIRLERARELLQK</sequence>
<dbReference type="UniPathway" id="UPA00257">
    <property type="reaction ID" value="UER00367"/>
</dbReference>
<evidence type="ECO:0000256" key="2">
    <source>
        <dbReference type="ARBA" id="ARBA00023002"/>
    </source>
</evidence>
<keyword evidence="2 3" id="KW-0560">Oxidoreductase</keyword>
<dbReference type="InterPro" id="IPR002202">
    <property type="entry name" value="HMG_CoA_Rdtase"/>
</dbReference>
<dbReference type="SUPFAM" id="SSF55035">
    <property type="entry name" value="NAD-binding domain of HMG-CoA reductase"/>
    <property type="match status" value="1"/>
</dbReference>
<dbReference type="InterPro" id="IPR009029">
    <property type="entry name" value="HMG_CoA_Rdtase_sub-bd_dom_sf"/>
</dbReference>
<comment type="similarity">
    <text evidence="1 3">Belongs to the HMG-CoA reductase family.</text>
</comment>
<dbReference type="Pfam" id="PF00368">
    <property type="entry name" value="HMG-CoA_red"/>
    <property type="match status" value="1"/>
</dbReference>
<comment type="caution">
    <text evidence="4">The sequence shown here is derived from an EMBL/GenBank/DDBJ whole genome shotgun (WGS) entry which is preliminary data.</text>
</comment>
<comment type="pathway">
    <text evidence="3">Metabolic intermediate metabolism; (R)-mevalonate degradation; (S)-3-hydroxy-3-methylglutaryl-CoA from (R)-mevalonate: step 1/1.</text>
</comment>
<keyword evidence="3" id="KW-0520">NAD</keyword>
<dbReference type="NCBIfam" id="TIGR00532">
    <property type="entry name" value="HMG_CoA_R_NAD"/>
    <property type="match status" value="1"/>
</dbReference>
<reference evidence="4" key="1">
    <citation type="submission" date="2019-09" db="EMBL/GenBank/DDBJ databases">
        <title>Characterisation of the sponge microbiome using genome-centric metagenomics.</title>
        <authorList>
            <person name="Engelberts J.P."/>
            <person name="Robbins S.J."/>
            <person name="De Goeij J.M."/>
            <person name="Aranda M."/>
            <person name="Bell S.C."/>
            <person name="Webster N.S."/>
        </authorList>
    </citation>
    <scope>NUCLEOTIDE SEQUENCE</scope>
    <source>
        <strain evidence="4">SB0664_bin_27</strain>
    </source>
</reference>
<accession>A0A6B0YS15</accession>
<protein>
    <recommendedName>
        <fullName evidence="3">3-hydroxy-3-methylglutaryl coenzyme A reductase</fullName>
        <shortName evidence="3">HMG-CoA reductase</shortName>
        <ecNumber evidence="3">1.1.1.88</ecNumber>
    </recommendedName>
</protein>
<proteinExistence type="inferred from homology"/>